<name>A0A8K0MTU2_9ROSA</name>
<dbReference type="SUPFAM" id="SSF81383">
    <property type="entry name" value="F-box domain"/>
    <property type="match status" value="1"/>
</dbReference>
<evidence type="ECO:0000313" key="4">
    <source>
        <dbReference type="Proteomes" id="UP000796880"/>
    </source>
</evidence>
<gene>
    <name evidence="3" type="ORF">FNV43_RR02073</name>
</gene>
<feature type="domain" description="KIB1-4 beta-propeller" evidence="2">
    <location>
        <begin position="98"/>
        <end position="333"/>
    </location>
</feature>
<dbReference type="InterPro" id="IPR036047">
    <property type="entry name" value="F-box-like_dom_sf"/>
</dbReference>
<dbReference type="InterPro" id="IPR001810">
    <property type="entry name" value="F-box_dom"/>
</dbReference>
<dbReference type="Pfam" id="PF03478">
    <property type="entry name" value="Beta-prop_KIB1-4"/>
    <property type="match status" value="1"/>
</dbReference>
<protein>
    <recommendedName>
        <fullName evidence="5">F-box domain-containing protein</fullName>
    </recommendedName>
</protein>
<dbReference type="InterPro" id="IPR050942">
    <property type="entry name" value="F-box_BR-signaling"/>
</dbReference>
<dbReference type="Pfam" id="PF00646">
    <property type="entry name" value="F-box"/>
    <property type="match status" value="1"/>
</dbReference>
<dbReference type="AlphaFoldDB" id="A0A8K0MTU2"/>
<comment type="caution">
    <text evidence="3">The sequence shown here is derived from an EMBL/GenBank/DDBJ whole genome shotgun (WGS) entry which is preliminary data.</text>
</comment>
<evidence type="ECO:0000259" key="2">
    <source>
        <dbReference type="Pfam" id="PF03478"/>
    </source>
</evidence>
<dbReference type="PANTHER" id="PTHR44259">
    <property type="entry name" value="OS07G0183000 PROTEIN-RELATED"/>
    <property type="match status" value="1"/>
</dbReference>
<dbReference type="Gene3D" id="1.20.1280.50">
    <property type="match status" value="1"/>
</dbReference>
<accession>A0A8K0MTU2</accession>
<dbReference type="OrthoDB" id="1219048at2759"/>
<sequence length="391" mass="45146">MAKRASCLASPEFSSAKWAIFHTDLLETMLDKLVLSDYIRCSAVCKSWNSIVLNHKQKRIRLSNHQLPWQLIIHLGYENGQKIFGLYDFFARTRITNFQLHIPNEYNSYDYCDSSRGWLFFKVKKSEIFIIINPLSGTIFHLPKLISRRFHGGRFILSNDPCFGSFEVLAIDNFRNKVAHLKFGDDYWSYTKRSCEIGIRLFLSSFIFYKDRIIACCNKGIVSLELINNGDGDIHSLRINVLGELSPELKKLYDHSCLYLVENTNGDLLLVVRHIVVVKYDIFKIIESKTGRFEHIPVMNLKSHSLFLGNNHSISVLASNYPGCKQNSIYCSHVLTSLARQGRFLKCVFSMDEFNLDDKIVQRIPSVEIWTEDQSVDVLGEVSWIVLSMKF</sequence>
<evidence type="ECO:0000259" key="1">
    <source>
        <dbReference type="Pfam" id="PF00646"/>
    </source>
</evidence>
<keyword evidence="4" id="KW-1185">Reference proteome</keyword>
<dbReference type="InterPro" id="IPR005174">
    <property type="entry name" value="KIB1-4_b-propeller"/>
</dbReference>
<dbReference type="Proteomes" id="UP000796880">
    <property type="component" value="Unassembled WGS sequence"/>
</dbReference>
<proteinExistence type="predicted"/>
<reference evidence="3" key="1">
    <citation type="submission" date="2020-03" db="EMBL/GenBank/DDBJ databases">
        <title>A high-quality chromosome-level genome assembly of a woody plant with both climbing and erect habits, Rhamnella rubrinervis.</title>
        <authorList>
            <person name="Lu Z."/>
            <person name="Yang Y."/>
            <person name="Zhu X."/>
            <person name="Sun Y."/>
        </authorList>
    </citation>
    <scope>NUCLEOTIDE SEQUENCE</scope>
    <source>
        <strain evidence="3">BYM</strain>
        <tissue evidence="3">Leaf</tissue>
    </source>
</reference>
<evidence type="ECO:0008006" key="5">
    <source>
        <dbReference type="Google" id="ProtNLM"/>
    </source>
</evidence>
<feature type="domain" description="F-box" evidence="1">
    <location>
        <begin position="30"/>
        <end position="57"/>
    </location>
</feature>
<organism evidence="3 4">
    <name type="scientific">Rhamnella rubrinervis</name>
    <dbReference type="NCBI Taxonomy" id="2594499"/>
    <lineage>
        <taxon>Eukaryota</taxon>
        <taxon>Viridiplantae</taxon>
        <taxon>Streptophyta</taxon>
        <taxon>Embryophyta</taxon>
        <taxon>Tracheophyta</taxon>
        <taxon>Spermatophyta</taxon>
        <taxon>Magnoliopsida</taxon>
        <taxon>eudicotyledons</taxon>
        <taxon>Gunneridae</taxon>
        <taxon>Pentapetalae</taxon>
        <taxon>rosids</taxon>
        <taxon>fabids</taxon>
        <taxon>Rosales</taxon>
        <taxon>Rhamnaceae</taxon>
        <taxon>rhamnoid group</taxon>
        <taxon>Rhamneae</taxon>
        <taxon>Rhamnella</taxon>
    </lineage>
</organism>
<dbReference type="EMBL" id="VOIH02000001">
    <property type="protein sequence ID" value="KAF3457415.1"/>
    <property type="molecule type" value="Genomic_DNA"/>
</dbReference>
<evidence type="ECO:0000313" key="3">
    <source>
        <dbReference type="EMBL" id="KAF3457415.1"/>
    </source>
</evidence>
<dbReference type="PANTHER" id="PTHR44259:SF93">
    <property type="entry name" value="PROTEIN, PUTATIVE (DUF295)-RELATED"/>
    <property type="match status" value="1"/>
</dbReference>